<dbReference type="AlphaFoldDB" id="A0A0L6U9L7"/>
<accession>A0A0L6U9L7</accession>
<evidence type="ECO:0000313" key="2">
    <source>
        <dbReference type="Proteomes" id="UP000037035"/>
    </source>
</evidence>
<dbReference type="EMBL" id="LAVV01013866">
    <property type="protein sequence ID" value="KNZ45249.1"/>
    <property type="molecule type" value="Genomic_DNA"/>
</dbReference>
<evidence type="ECO:0000313" key="1">
    <source>
        <dbReference type="EMBL" id="KNZ45249.1"/>
    </source>
</evidence>
<reference evidence="1 2" key="1">
    <citation type="submission" date="2015-08" db="EMBL/GenBank/DDBJ databases">
        <title>Next Generation Sequencing and Analysis of the Genome of Puccinia sorghi L Schw, the Causal Agent of Maize Common Rust.</title>
        <authorList>
            <person name="Rochi L."/>
            <person name="Burguener G."/>
            <person name="Darino M."/>
            <person name="Turjanski A."/>
            <person name="Kreff E."/>
            <person name="Dieguez M.J."/>
            <person name="Sacco F."/>
        </authorList>
    </citation>
    <scope>NUCLEOTIDE SEQUENCE [LARGE SCALE GENOMIC DNA]</scope>
    <source>
        <strain evidence="1 2">RO10H11247</strain>
    </source>
</reference>
<dbReference type="VEuPathDB" id="FungiDB:VP01_8335g1"/>
<keyword evidence="2" id="KW-1185">Reference proteome</keyword>
<name>A0A0L6U9L7_9BASI</name>
<proteinExistence type="predicted"/>
<comment type="caution">
    <text evidence="1">The sequence shown here is derived from an EMBL/GenBank/DDBJ whole genome shotgun (WGS) entry which is preliminary data.</text>
</comment>
<protein>
    <submittedName>
        <fullName evidence="1">Uncharacterized protein</fullName>
    </submittedName>
</protein>
<dbReference type="Proteomes" id="UP000037035">
    <property type="component" value="Unassembled WGS sequence"/>
</dbReference>
<organism evidence="1 2">
    <name type="scientific">Puccinia sorghi</name>
    <dbReference type="NCBI Taxonomy" id="27349"/>
    <lineage>
        <taxon>Eukaryota</taxon>
        <taxon>Fungi</taxon>
        <taxon>Dikarya</taxon>
        <taxon>Basidiomycota</taxon>
        <taxon>Pucciniomycotina</taxon>
        <taxon>Pucciniomycetes</taxon>
        <taxon>Pucciniales</taxon>
        <taxon>Pucciniaceae</taxon>
        <taxon>Puccinia</taxon>
    </lineage>
</organism>
<dbReference type="OrthoDB" id="1915076at2759"/>
<sequence>MQYSENGWFWVQYEFAKETDNNLSIYSMLLGGETAVKNIISQLKVSRINIKIPLLKWLSKKYHRQEIANTFQRPVVLLFAEESLSFITTTTPIKDKNSKLDPFYLMYLNKNHWVLVLLKATDKSEPTPPVIGLKKLSSQFTHSWRSEIKDYFSLYNQHLQPIKKI</sequence>
<gene>
    <name evidence="1" type="ORF">VP01_8335g1</name>
</gene>